<name>A0A0K1EQ42_CHOCO</name>
<feature type="region of interest" description="Disordered" evidence="1">
    <location>
        <begin position="37"/>
        <end position="60"/>
    </location>
</feature>
<dbReference type="EMBL" id="CP012159">
    <property type="protein sequence ID" value="AKT42733.1"/>
    <property type="molecule type" value="Genomic_DNA"/>
</dbReference>
<feature type="signal peptide" evidence="2">
    <location>
        <begin position="1"/>
        <end position="26"/>
    </location>
</feature>
<dbReference type="PROSITE" id="PS51257">
    <property type="entry name" value="PROKAR_LIPOPROTEIN"/>
    <property type="match status" value="1"/>
</dbReference>
<dbReference type="RefSeq" id="WP_050434314.1">
    <property type="nucleotide sequence ID" value="NZ_CP012159.1"/>
</dbReference>
<feature type="compositionally biased region" description="Gly residues" evidence="1">
    <location>
        <begin position="46"/>
        <end position="60"/>
    </location>
</feature>
<evidence type="ECO:0008006" key="5">
    <source>
        <dbReference type="Google" id="ProtNLM"/>
    </source>
</evidence>
<evidence type="ECO:0000313" key="4">
    <source>
        <dbReference type="Proteomes" id="UP000067626"/>
    </source>
</evidence>
<dbReference type="OrthoDB" id="5532431at2"/>
<dbReference type="AlphaFoldDB" id="A0A0K1EQ42"/>
<organism evidence="3 4">
    <name type="scientific">Chondromyces crocatus</name>
    <dbReference type="NCBI Taxonomy" id="52"/>
    <lineage>
        <taxon>Bacteria</taxon>
        <taxon>Pseudomonadati</taxon>
        <taxon>Myxococcota</taxon>
        <taxon>Polyangia</taxon>
        <taxon>Polyangiales</taxon>
        <taxon>Polyangiaceae</taxon>
        <taxon>Chondromyces</taxon>
    </lineage>
</organism>
<gene>
    <name evidence="3" type="ORF">CMC5_069600</name>
</gene>
<sequence>MSTRQRATPIAATLLLALAACSLVIAACGGDVNVEPTGGESPTTAGPGGSGGAGGAGGAGGDDGQIPLACRSNSGADTTLGVIFHLENGGDTPVYLRNDCERGLLRIDACPDGEPRTLSLFASCSAECSADPYPGCTQCEPCAPTAAEIGPQTEHAVTWKGTYFTFGADAENCTCHNTLQAPAARYLLRVPVYATAADAEQDVAPRWVSGDFELPQVGGSITLSLTPRATP</sequence>
<feature type="chain" id="PRO_5005459787" description="Secreted protein" evidence="2">
    <location>
        <begin position="27"/>
        <end position="231"/>
    </location>
</feature>
<reference evidence="3 4" key="1">
    <citation type="submission" date="2015-07" db="EMBL/GenBank/DDBJ databases">
        <title>Genome analysis of myxobacterium Chondromyces crocatus Cm c5 reveals a high potential for natural compound synthesis and the genetic basis for the loss of fruiting body formation.</title>
        <authorList>
            <person name="Zaburannyi N."/>
            <person name="Bunk B."/>
            <person name="Maier J."/>
            <person name="Overmann J."/>
            <person name="Mueller R."/>
        </authorList>
    </citation>
    <scope>NUCLEOTIDE SEQUENCE [LARGE SCALE GENOMIC DNA]</scope>
    <source>
        <strain evidence="3 4">Cm c5</strain>
    </source>
</reference>
<evidence type="ECO:0000313" key="3">
    <source>
        <dbReference type="EMBL" id="AKT42733.1"/>
    </source>
</evidence>
<evidence type="ECO:0000256" key="2">
    <source>
        <dbReference type="SAM" id="SignalP"/>
    </source>
</evidence>
<dbReference type="STRING" id="52.CMC5_069600"/>
<accession>A0A0K1EQ42</accession>
<keyword evidence="4" id="KW-1185">Reference proteome</keyword>
<keyword evidence="2" id="KW-0732">Signal</keyword>
<proteinExistence type="predicted"/>
<dbReference type="Proteomes" id="UP000067626">
    <property type="component" value="Chromosome"/>
</dbReference>
<dbReference type="KEGG" id="ccro:CMC5_069600"/>
<evidence type="ECO:0000256" key="1">
    <source>
        <dbReference type="SAM" id="MobiDB-lite"/>
    </source>
</evidence>
<protein>
    <recommendedName>
        <fullName evidence="5">Secreted protein</fullName>
    </recommendedName>
</protein>